<dbReference type="AlphaFoldDB" id="A0A0K2TGE4"/>
<organism evidence="1">
    <name type="scientific">Lepeophtheirus salmonis</name>
    <name type="common">Salmon louse</name>
    <name type="synonym">Caligus salmonis</name>
    <dbReference type="NCBI Taxonomy" id="72036"/>
    <lineage>
        <taxon>Eukaryota</taxon>
        <taxon>Metazoa</taxon>
        <taxon>Ecdysozoa</taxon>
        <taxon>Arthropoda</taxon>
        <taxon>Crustacea</taxon>
        <taxon>Multicrustacea</taxon>
        <taxon>Hexanauplia</taxon>
        <taxon>Copepoda</taxon>
        <taxon>Siphonostomatoida</taxon>
        <taxon>Caligidae</taxon>
        <taxon>Lepeophtheirus</taxon>
    </lineage>
</organism>
<dbReference type="EMBL" id="HACA01007175">
    <property type="protein sequence ID" value="CDW24536.1"/>
    <property type="molecule type" value="Transcribed_RNA"/>
</dbReference>
<name>A0A0K2TGE4_LEPSM</name>
<reference evidence="1" key="1">
    <citation type="submission" date="2014-05" db="EMBL/GenBank/DDBJ databases">
        <authorList>
            <person name="Chronopoulou M."/>
        </authorList>
    </citation>
    <scope>NUCLEOTIDE SEQUENCE</scope>
    <source>
        <tissue evidence="1">Whole organism</tissue>
    </source>
</reference>
<sequence>CFDPKSKVNGKELIIEENRIQIEQLISVYHNLISTAQANFIRSSLSLDNINTGSKNVYTSKNKISGIWFVEQKYFHRL</sequence>
<proteinExistence type="predicted"/>
<accession>A0A0K2TGE4</accession>
<feature type="non-terminal residue" evidence="1">
    <location>
        <position position="1"/>
    </location>
</feature>
<evidence type="ECO:0000313" key="1">
    <source>
        <dbReference type="EMBL" id="CDW24536.1"/>
    </source>
</evidence>
<protein>
    <submittedName>
        <fullName evidence="1">Uncharacterized protein</fullName>
    </submittedName>
</protein>